<sequence>MTPVIDDYVAAVGSGLRGAARLRADMLTEIRDALVDAAESHQRDGAGTPEAERLAVQEFGSARRIAAGLQNVLAVDQARRTAGLLLAVLGTQYLTTELMGRTGGWEQLWGANEPGGAYLWLARATDVFSGLALTSAVVAVVLLRWGLRHVGIHLVVARLTAVLASVVIGTTLLCGSLLTVLPPEAGGVGLLVGGLVWLTLSALVLASAWHCWRAAAPHQEFRPPGQLVGS</sequence>
<name>A0A927M526_9ACTN</name>
<dbReference type="RefSeq" id="WP_192766753.1">
    <property type="nucleotide sequence ID" value="NZ_JADBEB010000001.1"/>
</dbReference>
<feature type="transmembrane region" description="Helical" evidence="1">
    <location>
        <begin position="159"/>
        <end position="181"/>
    </location>
</feature>
<keyword evidence="1" id="KW-1133">Transmembrane helix</keyword>
<protein>
    <submittedName>
        <fullName evidence="2">Uncharacterized protein</fullName>
    </submittedName>
</protein>
<feature type="transmembrane region" description="Helical" evidence="1">
    <location>
        <begin position="127"/>
        <end position="147"/>
    </location>
</feature>
<evidence type="ECO:0000313" key="3">
    <source>
        <dbReference type="Proteomes" id="UP000649753"/>
    </source>
</evidence>
<dbReference type="EMBL" id="JADBEB010000001">
    <property type="protein sequence ID" value="MBE1486786.1"/>
    <property type="molecule type" value="Genomic_DNA"/>
</dbReference>
<dbReference type="Proteomes" id="UP000649753">
    <property type="component" value="Unassembled WGS sequence"/>
</dbReference>
<gene>
    <name evidence="2" type="ORF">H4W31_002424</name>
</gene>
<evidence type="ECO:0000256" key="1">
    <source>
        <dbReference type="SAM" id="Phobius"/>
    </source>
</evidence>
<accession>A0A927M526</accession>
<dbReference type="AlphaFoldDB" id="A0A927M526"/>
<evidence type="ECO:0000313" key="2">
    <source>
        <dbReference type="EMBL" id="MBE1486786.1"/>
    </source>
</evidence>
<keyword evidence="1" id="KW-0812">Transmembrane</keyword>
<keyword evidence="3" id="KW-1185">Reference proteome</keyword>
<feature type="transmembrane region" description="Helical" evidence="1">
    <location>
        <begin position="187"/>
        <end position="212"/>
    </location>
</feature>
<dbReference type="InterPro" id="IPR047928">
    <property type="entry name" value="Perm_prefix_1"/>
</dbReference>
<proteinExistence type="predicted"/>
<organism evidence="2 3">
    <name type="scientific">Plantactinospora soyae</name>
    <dbReference type="NCBI Taxonomy" id="1544732"/>
    <lineage>
        <taxon>Bacteria</taxon>
        <taxon>Bacillati</taxon>
        <taxon>Actinomycetota</taxon>
        <taxon>Actinomycetes</taxon>
        <taxon>Micromonosporales</taxon>
        <taxon>Micromonosporaceae</taxon>
        <taxon>Plantactinospora</taxon>
    </lineage>
</organism>
<keyword evidence="1" id="KW-0472">Membrane</keyword>
<comment type="caution">
    <text evidence="2">The sequence shown here is derived from an EMBL/GenBank/DDBJ whole genome shotgun (WGS) entry which is preliminary data.</text>
</comment>
<dbReference type="NCBIfam" id="NF038403">
    <property type="entry name" value="perm_prefix_1"/>
    <property type="match status" value="1"/>
</dbReference>
<reference evidence="2" key="1">
    <citation type="submission" date="2020-10" db="EMBL/GenBank/DDBJ databases">
        <title>Sequencing the genomes of 1000 actinobacteria strains.</title>
        <authorList>
            <person name="Klenk H.-P."/>
        </authorList>
    </citation>
    <scope>NUCLEOTIDE SEQUENCE</scope>
    <source>
        <strain evidence="2">DSM 46832</strain>
    </source>
</reference>